<dbReference type="Pfam" id="PF00107">
    <property type="entry name" value="ADH_zinc_N"/>
    <property type="match status" value="1"/>
</dbReference>
<dbReference type="Gene3D" id="3.90.180.10">
    <property type="entry name" value="Medium-chain alcohol dehydrogenases, catalytic domain"/>
    <property type="match status" value="1"/>
</dbReference>
<gene>
    <name evidence="11" type="ORF">GCM10009757_32070</name>
</gene>
<dbReference type="InterPro" id="IPR036291">
    <property type="entry name" value="NAD(P)-bd_dom_sf"/>
</dbReference>
<evidence type="ECO:0000256" key="3">
    <source>
        <dbReference type="ARBA" id="ARBA00013190"/>
    </source>
</evidence>
<dbReference type="InterPro" id="IPR011032">
    <property type="entry name" value="GroES-like_sf"/>
</dbReference>
<evidence type="ECO:0000256" key="4">
    <source>
        <dbReference type="ARBA" id="ARBA00022723"/>
    </source>
</evidence>
<dbReference type="SUPFAM" id="SSF50129">
    <property type="entry name" value="GroES-like"/>
    <property type="match status" value="1"/>
</dbReference>
<evidence type="ECO:0000256" key="6">
    <source>
        <dbReference type="ARBA" id="ARBA00023002"/>
    </source>
</evidence>
<dbReference type="Proteomes" id="UP001403094">
    <property type="component" value="Unassembled WGS sequence"/>
</dbReference>
<evidence type="ECO:0000259" key="10">
    <source>
        <dbReference type="SMART" id="SM00829"/>
    </source>
</evidence>
<keyword evidence="12" id="KW-1185">Reference proteome</keyword>
<keyword evidence="6" id="KW-0560">Oxidoreductase</keyword>
<dbReference type="SMART" id="SM00829">
    <property type="entry name" value="PKS_ER"/>
    <property type="match status" value="1"/>
</dbReference>
<dbReference type="InterPro" id="IPR020843">
    <property type="entry name" value="ER"/>
</dbReference>
<dbReference type="SUPFAM" id="SSF51735">
    <property type="entry name" value="NAD(P)-binding Rossmann-fold domains"/>
    <property type="match status" value="1"/>
</dbReference>
<evidence type="ECO:0000256" key="8">
    <source>
        <dbReference type="ARBA" id="ARBA00049243"/>
    </source>
</evidence>
<dbReference type="PANTHER" id="PTHR42940">
    <property type="entry name" value="ALCOHOL DEHYDROGENASE 1-RELATED"/>
    <property type="match status" value="1"/>
</dbReference>
<dbReference type="EMBL" id="BAAANQ010000005">
    <property type="protein sequence ID" value="GAA2055304.1"/>
    <property type="molecule type" value="Genomic_DNA"/>
</dbReference>
<evidence type="ECO:0000313" key="11">
    <source>
        <dbReference type="EMBL" id="GAA2055304.1"/>
    </source>
</evidence>
<comment type="caution">
    <text evidence="11">The sequence shown here is derived from an EMBL/GenBank/DDBJ whole genome shotgun (WGS) entry which is preliminary data.</text>
</comment>
<dbReference type="InterPro" id="IPR002328">
    <property type="entry name" value="ADH_Zn_CS"/>
</dbReference>
<feature type="domain" description="Enoyl reductase (ER)" evidence="10">
    <location>
        <begin position="28"/>
        <end position="360"/>
    </location>
</feature>
<evidence type="ECO:0000256" key="5">
    <source>
        <dbReference type="ARBA" id="ARBA00022833"/>
    </source>
</evidence>
<dbReference type="EC" id="1.1.1.1" evidence="3"/>
<proteinExistence type="inferred from homology"/>
<organism evidence="11 12">
    <name type="scientific">Streptomyces cheonanensis</name>
    <dbReference type="NCBI Taxonomy" id="312720"/>
    <lineage>
        <taxon>Bacteria</taxon>
        <taxon>Bacillati</taxon>
        <taxon>Actinomycetota</taxon>
        <taxon>Actinomycetes</taxon>
        <taxon>Kitasatosporales</taxon>
        <taxon>Streptomycetaceae</taxon>
        <taxon>Streptomyces</taxon>
    </lineage>
</organism>
<keyword evidence="4 9" id="KW-0479">Metal-binding</keyword>
<evidence type="ECO:0000256" key="7">
    <source>
        <dbReference type="ARBA" id="ARBA00049164"/>
    </source>
</evidence>
<comment type="catalytic activity">
    <reaction evidence="7">
        <text>a secondary alcohol + NAD(+) = a ketone + NADH + H(+)</text>
        <dbReference type="Rhea" id="RHEA:10740"/>
        <dbReference type="ChEBI" id="CHEBI:15378"/>
        <dbReference type="ChEBI" id="CHEBI:17087"/>
        <dbReference type="ChEBI" id="CHEBI:35681"/>
        <dbReference type="ChEBI" id="CHEBI:57540"/>
        <dbReference type="ChEBI" id="CHEBI:57945"/>
        <dbReference type="EC" id="1.1.1.1"/>
    </reaction>
</comment>
<protein>
    <recommendedName>
        <fullName evidence="3">alcohol dehydrogenase</fullName>
        <ecNumber evidence="3">1.1.1.1</ecNumber>
    </recommendedName>
</protein>
<evidence type="ECO:0000256" key="1">
    <source>
        <dbReference type="ARBA" id="ARBA00001947"/>
    </source>
</evidence>
<dbReference type="CDD" id="cd05284">
    <property type="entry name" value="arabinose_DH_like"/>
    <property type="match status" value="1"/>
</dbReference>
<dbReference type="PANTHER" id="PTHR42940:SF8">
    <property type="entry name" value="VACUOLAR PROTEIN SORTING-ASSOCIATED PROTEIN 11"/>
    <property type="match status" value="1"/>
</dbReference>
<reference evidence="11 12" key="1">
    <citation type="journal article" date="2019" name="Int. J. Syst. Evol. Microbiol.">
        <title>The Global Catalogue of Microorganisms (GCM) 10K type strain sequencing project: providing services to taxonomists for standard genome sequencing and annotation.</title>
        <authorList>
            <consortium name="The Broad Institute Genomics Platform"/>
            <consortium name="The Broad Institute Genome Sequencing Center for Infectious Disease"/>
            <person name="Wu L."/>
            <person name="Ma J."/>
        </authorList>
    </citation>
    <scope>NUCLEOTIDE SEQUENCE [LARGE SCALE GENOMIC DNA]</scope>
    <source>
        <strain evidence="11 12">JCM 14549</strain>
    </source>
</reference>
<dbReference type="InterPro" id="IPR013154">
    <property type="entry name" value="ADH-like_N"/>
</dbReference>
<dbReference type="PROSITE" id="PS00059">
    <property type="entry name" value="ADH_ZINC"/>
    <property type="match status" value="1"/>
</dbReference>
<sequence>MGASADRGRGPCAVRRSGMKAVQYREIGAAPEVVTVPDPEPGPGQVLLKVSAAGVCHSDIAVMEWPAENFPYRLPLTLGHEGAGVVAAIGAGVTGIFEGDPVAVYGPQGCGRCAKCSQGKENYCTRAAELGIFPPGLGAPGAIAEYLLVDDARFLVPLHGLDPVTSVPLTDAGLTPYHAIKRSLPKLVPGSTAVVIGSGGLGHVAIQLLRALSPARVVALDVAEPKLELARSVGAHEALLSDDRAPGKVRELTGGLGAEAVFDFVGAQPTVTAAGAMAAVEADVTIVGIAGGALPVGIGTTAFEVTVSAPYWGSRAELVEVLDLARAGAIEVAVETYGLDEAPRAYERLHRGQVQGRAVILPNG</sequence>
<evidence type="ECO:0000256" key="2">
    <source>
        <dbReference type="ARBA" id="ARBA00008072"/>
    </source>
</evidence>
<comment type="similarity">
    <text evidence="2 9">Belongs to the zinc-containing alcohol dehydrogenase family.</text>
</comment>
<accession>A0ABN2V8R7</accession>
<dbReference type="Pfam" id="PF08240">
    <property type="entry name" value="ADH_N"/>
    <property type="match status" value="1"/>
</dbReference>
<keyword evidence="5 9" id="KW-0862">Zinc</keyword>
<comment type="cofactor">
    <cofactor evidence="1 9">
        <name>Zn(2+)</name>
        <dbReference type="ChEBI" id="CHEBI:29105"/>
    </cofactor>
</comment>
<dbReference type="InterPro" id="IPR013149">
    <property type="entry name" value="ADH-like_C"/>
</dbReference>
<evidence type="ECO:0000313" key="12">
    <source>
        <dbReference type="Proteomes" id="UP001403094"/>
    </source>
</evidence>
<dbReference type="Gene3D" id="3.40.50.720">
    <property type="entry name" value="NAD(P)-binding Rossmann-like Domain"/>
    <property type="match status" value="1"/>
</dbReference>
<comment type="catalytic activity">
    <reaction evidence="8">
        <text>a primary alcohol + NAD(+) = an aldehyde + NADH + H(+)</text>
        <dbReference type="Rhea" id="RHEA:10736"/>
        <dbReference type="ChEBI" id="CHEBI:15378"/>
        <dbReference type="ChEBI" id="CHEBI:15734"/>
        <dbReference type="ChEBI" id="CHEBI:17478"/>
        <dbReference type="ChEBI" id="CHEBI:57540"/>
        <dbReference type="ChEBI" id="CHEBI:57945"/>
        <dbReference type="EC" id="1.1.1.1"/>
    </reaction>
</comment>
<name>A0ABN2V8R7_9ACTN</name>
<evidence type="ECO:0000256" key="9">
    <source>
        <dbReference type="RuleBase" id="RU361277"/>
    </source>
</evidence>